<feature type="domain" description="Transcription regulator AsnC/Lrp ligand binding" evidence="1">
    <location>
        <begin position="6"/>
        <end position="76"/>
    </location>
</feature>
<evidence type="ECO:0000313" key="2">
    <source>
        <dbReference type="EMBL" id="MCQ4332688.1"/>
    </source>
</evidence>
<gene>
    <name evidence="2" type="ORF">KM295_04110</name>
</gene>
<dbReference type="Pfam" id="PF01037">
    <property type="entry name" value="AsnC_trans_reg"/>
    <property type="match status" value="1"/>
</dbReference>
<dbReference type="InterPro" id="IPR019887">
    <property type="entry name" value="Tscrpt_reg_AsnC/Lrp_C"/>
</dbReference>
<evidence type="ECO:0000259" key="1">
    <source>
        <dbReference type="Pfam" id="PF01037"/>
    </source>
</evidence>
<protein>
    <submittedName>
        <fullName evidence="2">Lrp/AsnC ligand binding domain-containing protein</fullName>
    </submittedName>
</protein>
<sequence>MVRAFIMVKAATGETKTLSETLGGVDHVTEANVVAGDFDVIVEAEAGEVYEIIDSVSARIRELESIVDTKTYICLE</sequence>
<dbReference type="EMBL" id="JAHLKM010000003">
    <property type="protein sequence ID" value="MCQ4332688.1"/>
    <property type="molecule type" value="Genomic_DNA"/>
</dbReference>
<dbReference type="SUPFAM" id="SSF54909">
    <property type="entry name" value="Dimeric alpha+beta barrel"/>
    <property type="match status" value="1"/>
</dbReference>
<accession>A0A9R1CRW4</accession>
<reference evidence="2" key="1">
    <citation type="journal article" date="2023" name="Front. Microbiol.">
        <title>Genomic-based phylogenetic and metabolic analyses of the genus Natronomonas, and description of Natronomonas aquatica sp. nov.</title>
        <authorList>
            <person name="Garcia-Roldan A."/>
            <person name="Duran-Viseras A."/>
            <person name="de la Haba R.R."/>
            <person name="Corral P."/>
            <person name="Sanchez-Porro C."/>
            <person name="Ventosa A."/>
        </authorList>
    </citation>
    <scope>NUCLEOTIDE SEQUENCE</scope>
    <source>
        <strain evidence="2">F2-12</strain>
    </source>
</reference>
<name>A0A9R1CRW4_9EURY</name>
<comment type="caution">
    <text evidence="2">The sequence shown here is derived from an EMBL/GenBank/DDBJ whole genome shotgun (WGS) entry which is preliminary data.</text>
</comment>
<keyword evidence="3" id="KW-1185">Reference proteome</keyword>
<dbReference type="RefSeq" id="WP_256028625.1">
    <property type="nucleotide sequence ID" value="NZ_JAHLKM010000003.1"/>
</dbReference>
<dbReference type="AlphaFoldDB" id="A0A9R1CRW4"/>
<organism evidence="2 3">
    <name type="scientific">Natronomonas aquatica</name>
    <dbReference type="NCBI Taxonomy" id="2841590"/>
    <lineage>
        <taxon>Archaea</taxon>
        <taxon>Methanobacteriati</taxon>
        <taxon>Methanobacteriota</taxon>
        <taxon>Stenosarchaea group</taxon>
        <taxon>Halobacteria</taxon>
        <taxon>Halobacteriales</taxon>
        <taxon>Natronomonadaceae</taxon>
        <taxon>Natronomonas</taxon>
    </lineage>
</organism>
<dbReference type="Gene3D" id="3.30.70.920">
    <property type="match status" value="1"/>
</dbReference>
<proteinExistence type="predicted"/>
<dbReference type="Proteomes" id="UP001139494">
    <property type="component" value="Unassembled WGS sequence"/>
</dbReference>
<evidence type="ECO:0000313" key="3">
    <source>
        <dbReference type="Proteomes" id="UP001139494"/>
    </source>
</evidence>
<dbReference type="InterPro" id="IPR011008">
    <property type="entry name" value="Dimeric_a/b-barrel"/>
</dbReference>